<evidence type="ECO:0000313" key="1">
    <source>
        <dbReference type="EMBL" id="CAD8218825.1"/>
    </source>
</evidence>
<organism evidence="1">
    <name type="scientific">Pycnococcus provasolii</name>
    <dbReference type="NCBI Taxonomy" id="41880"/>
    <lineage>
        <taxon>Eukaryota</taxon>
        <taxon>Viridiplantae</taxon>
        <taxon>Chlorophyta</taxon>
        <taxon>Pseudoscourfieldiophyceae</taxon>
        <taxon>Pseudoscourfieldiales</taxon>
        <taxon>Pycnococcaceae</taxon>
        <taxon>Pycnococcus</taxon>
    </lineage>
</organism>
<gene>
    <name evidence="1" type="ORF">PPRO1472_LOCUS2274</name>
    <name evidence="2" type="ORF">PPROV_000212800</name>
</gene>
<accession>A0A6T5WRY3</accession>
<keyword evidence="3" id="KW-1185">Reference proteome</keyword>
<reference evidence="1" key="2">
    <citation type="submission" date="2021-01" db="EMBL/GenBank/DDBJ databases">
        <authorList>
            <person name="Corre E."/>
            <person name="Pelletier E."/>
            <person name="Niang G."/>
            <person name="Scheremetjew M."/>
            <person name="Finn R."/>
            <person name="Kale V."/>
            <person name="Holt S."/>
            <person name="Cochrane G."/>
            <person name="Meng A."/>
            <person name="Brown T."/>
            <person name="Cohen L."/>
        </authorList>
    </citation>
    <scope>NUCLEOTIDE SEQUENCE</scope>
    <source>
        <strain evidence="1">RCC251</strain>
    </source>
</reference>
<evidence type="ECO:0000313" key="3">
    <source>
        <dbReference type="Proteomes" id="UP000660262"/>
    </source>
</evidence>
<dbReference type="AlphaFoldDB" id="A0A6T5WRY3"/>
<dbReference type="EMBL" id="HBDW01003264">
    <property type="protein sequence ID" value="CAD8218825.1"/>
    <property type="molecule type" value="Transcribed_RNA"/>
</dbReference>
<reference evidence="2" key="1">
    <citation type="submission" date="2020-10" db="EMBL/GenBank/DDBJ databases">
        <title>Unveiling of a novel bifunctional photoreceptor, Dualchrome1, isolated from a cosmopolitan green alga.</title>
        <authorList>
            <person name="Suzuki S."/>
            <person name="Kawachi M."/>
        </authorList>
    </citation>
    <scope>NUCLEOTIDE SEQUENCE</scope>
    <source>
        <strain evidence="2">NIES 2893</strain>
    </source>
</reference>
<dbReference type="EMBL" id="BNJQ01000005">
    <property type="protein sequence ID" value="GHP03373.1"/>
    <property type="molecule type" value="Genomic_DNA"/>
</dbReference>
<protein>
    <submittedName>
        <fullName evidence="1">Uncharacterized protein</fullName>
    </submittedName>
</protein>
<name>A0A6T5WRY3_9CHLO</name>
<sequence>MKKTDGKIQKNAEISQFWHAIPLSLQRVDAEKKRHHRIFALGEVEDMRGGLEGQSIERASKTVQTLLSSTRLLSEVDVDVDVLASMFFNVLLLLKFCFF</sequence>
<evidence type="ECO:0000313" key="2">
    <source>
        <dbReference type="EMBL" id="GHP03373.1"/>
    </source>
</evidence>
<proteinExistence type="predicted"/>
<dbReference type="Proteomes" id="UP000660262">
    <property type="component" value="Unassembled WGS sequence"/>
</dbReference>